<organism evidence="1">
    <name type="scientific">Culex pipiens</name>
    <name type="common">House mosquito</name>
    <dbReference type="NCBI Taxonomy" id="7175"/>
    <lineage>
        <taxon>Eukaryota</taxon>
        <taxon>Metazoa</taxon>
        <taxon>Ecdysozoa</taxon>
        <taxon>Arthropoda</taxon>
        <taxon>Hexapoda</taxon>
        <taxon>Insecta</taxon>
        <taxon>Pterygota</taxon>
        <taxon>Neoptera</taxon>
        <taxon>Endopterygota</taxon>
        <taxon>Diptera</taxon>
        <taxon>Nematocera</taxon>
        <taxon>Culicoidea</taxon>
        <taxon>Culicidae</taxon>
        <taxon>Culicinae</taxon>
        <taxon>Culicini</taxon>
        <taxon>Culex</taxon>
        <taxon>Culex</taxon>
    </lineage>
</organism>
<sequence length="119" mass="13257">MKTNDSLCILGDFNQSQLRWSPASSGHFFVDSNNSTLAPLAARLLDEQHMADLLQINGVTNENNSILDLCLINSDIVGRSKICRAPEPLVKEVRHHPPLHLCIDDCQPLEFSDVNAKTY</sequence>
<proteinExistence type="predicted"/>
<dbReference type="AlphaFoldDB" id="A0A8D8FS96"/>
<name>A0A8D8FS96_CULPI</name>
<dbReference type="EMBL" id="HBUE01095868">
    <property type="protein sequence ID" value="CAG6483327.1"/>
    <property type="molecule type" value="Transcribed_RNA"/>
</dbReference>
<protein>
    <submittedName>
        <fullName evidence="1">(northern house mosquito) hypothetical protein</fullName>
    </submittedName>
</protein>
<reference evidence="1" key="1">
    <citation type="submission" date="2021-05" db="EMBL/GenBank/DDBJ databases">
        <authorList>
            <person name="Alioto T."/>
            <person name="Alioto T."/>
            <person name="Gomez Garrido J."/>
        </authorList>
    </citation>
    <scope>NUCLEOTIDE SEQUENCE</scope>
</reference>
<evidence type="ECO:0000313" key="1">
    <source>
        <dbReference type="EMBL" id="CAG6483327.1"/>
    </source>
</evidence>
<accession>A0A8D8FS96</accession>